<evidence type="ECO:0000256" key="3">
    <source>
        <dbReference type="ARBA" id="ARBA00023125"/>
    </source>
</evidence>
<dbReference type="SUPFAM" id="SSF46785">
    <property type="entry name" value="Winged helix' DNA-binding domain"/>
    <property type="match status" value="1"/>
</dbReference>
<keyword evidence="4" id="KW-0804">Transcription</keyword>
<evidence type="ECO:0000313" key="7">
    <source>
        <dbReference type="Proteomes" id="UP000246352"/>
    </source>
</evidence>
<dbReference type="SUPFAM" id="SSF53850">
    <property type="entry name" value="Periplasmic binding protein-like II"/>
    <property type="match status" value="1"/>
</dbReference>
<dbReference type="InterPro" id="IPR000847">
    <property type="entry name" value="LysR_HTH_N"/>
</dbReference>
<keyword evidence="2" id="KW-0805">Transcription regulation</keyword>
<dbReference type="EMBL" id="QGTR01000002">
    <property type="protein sequence ID" value="PWW01482.1"/>
    <property type="molecule type" value="Genomic_DNA"/>
</dbReference>
<evidence type="ECO:0000313" key="6">
    <source>
        <dbReference type="EMBL" id="PWW01482.1"/>
    </source>
</evidence>
<dbReference type="Proteomes" id="UP000246352">
    <property type="component" value="Unassembled WGS sequence"/>
</dbReference>
<dbReference type="GO" id="GO:0000976">
    <property type="term" value="F:transcription cis-regulatory region binding"/>
    <property type="evidence" value="ECO:0007669"/>
    <property type="project" value="TreeGrafter"/>
</dbReference>
<dbReference type="Gene3D" id="3.40.190.290">
    <property type="match status" value="1"/>
</dbReference>
<dbReference type="InterPro" id="IPR036388">
    <property type="entry name" value="WH-like_DNA-bd_sf"/>
</dbReference>
<dbReference type="AlphaFoldDB" id="A0A317PKK7"/>
<name>A0A317PKK7_9HYPH</name>
<keyword evidence="7" id="KW-1185">Reference proteome</keyword>
<evidence type="ECO:0000256" key="2">
    <source>
        <dbReference type="ARBA" id="ARBA00023015"/>
    </source>
</evidence>
<evidence type="ECO:0000259" key="5">
    <source>
        <dbReference type="PROSITE" id="PS50931"/>
    </source>
</evidence>
<dbReference type="PANTHER" id="PTHR30126">
    <property type="entry name" value="HTH-TYPE TRANSCRIPTIONAL REGULATOR"/>
    <property type="match status" value="1"/>
</dbReference>
<comment type="caution">
    <text evidence="6">The sequence shown here is derived from an EMBL/GenBank/DDBJ whole genome shotgun (WGS) entry which is preliminary data.</text>
</comment>
<protein>
    <submittedName>
        <fullName evidence="6">DNA-binding transcriptional LysR family regulator</fullName>
    </submittedName>
</protein>
<reference evidence="6 7" key="1">
    <citation type="submission" date="2018-05" db="EMBL/GenBank/DDBJ databases">
        <title>Genomic Encyclopedia of Type Strains, Phase IV (KMG-IV): sequencing the most valuable type-strain genomes for metagenomic binning, comparative biology and taxonomic classification.</title>
        <authorList>
            <person name="Goeker M."/>
        </authorList>
    </citation>
    <scope>NUCLEOTIDE SEQUENCE [LARGE SCALE GENOMIC DNA]</scope>
    <source>
        <strain evidence="6 7">DSM 16791</strain>
    </source>
</reference>
<dbReference type="Gene3D" id="1.10.10.10">
    <property type="entry name" value="Winged helix-like DNA-binding domain superfamily/Winged helix DNA-binding domain"/>
    <property type="match status" value="1"/>
</dbReference>
<evidence type="ECO:0000256" key="1">
    <source>
        <dbReference type="ARBA" id="ARBA00009437"/>
    </source>
</evidence>
<dbReference type="Pfam" id="PF03466">
    <property type="entry name" value="LysR_substrate"/>
    <property type="match status" value="1"/>
</dbReference>
<dbReference type="PROSITE" id="PS50931">
    <property type="entry name" value="HTH_LYSR"/>
    <property type="match status" value="1"/>
</dbReference>
<dbReference type="PANTHER" id="PTHR30126:SF98">
    <property type="entry name" value="HTH-TYPE TRANSCRIPTIONAL ACTIVATOR BAUR"/>
    <property type="match status" value="1"/>
</dbReference>
<comment type="similarity">
    <text evidence="1">Belongs to the LysR transcriptional regulatory family.</text>
</comment>
<organism evidence="6 7">
    <name type="scientific">Hoeflea marina</name>
    <dbReference type="NCBI Taxonomy" id="274592"/>
    <lineage>
        <taxon>Bacteria</taxon>
        <taxon>Pseudomonadati</taxon>
        <taxon>Pseudomonadota</taxon>
        <taxon>Alphaproteobacteria</taxon>
        <taxon>Hyphomicrobiales</taxon>
        <taxon>Rhizobiaceae</taxon>
        <taxon>Hoeflea</taxon>
    </lineage>
</organism>
<dbReference type="InterPro" id="IPR005119">
    <property type="entry name" value="LysR_subst-bd"/>
</dbReference>
<dbReference type="GO" id="GO:0003700">
    <property type="term" value="F:DNA-binding transcription factor activity"/>
    <property type="evidence" value="ECO:0007669"/>
    <property type="project" value="InterPro"/>
</dbReference>
<feature type="domain" description="HTH lysR-type" evidence="5">
    <location>
        <begin position="1"/>
        <end position="24"/>
    </location>
</feature>
<accession>A0A317PKK7</accession>
<dbReference type="InterPro" id="IPR036390">
    <property type="entry name" value="WH_DNA-bd_sf"/>
</dbReference>
<sequence>MVKDLEYAFGVPLVERSVRGVELSPAGRLALQRARSGLASFDHLITELAAEQSPILRVGTNPAVIFKMLPDAMRRLEAADERIRLRLRTGIVTEMLQSLWDGDLDCYVGRVDWDQMPQNMASLLRQDPLIRTDLVLACSVNHPLARRSDIAISELAEWQWVMPPAGSNNRIALETELRNHGVAAPVPMLEISADLAGMMILARELNVLTCVPRFILDTHIAAGELCQLDIPALRLPPIQISFVTLAEHENMAALQSFRRVLRATAEHFNDAAGVSGVD</sequence>
<proteinExistence type="inferred from homology"/>
<keyword evidence="3 6" id="KW-0238">DNA-binding</keyword>
<evidence type="ECO:0000256" key="4">
    <source>
        <dbReference type="ARBA" id="ARBA00023163"/>
    </source>
</evidence>
<gene>
    <name evidence="6" type="ORF">DFR52_102144</name>
</gene>